<gene>
    <name evidence="4" type="ORF">MVEN_02608200</name>
</gene>
<keyword evidence="2" id="KW-0472">Membrane</keyword>
<name>A0A8H6TZE2_9AGAR</name>
<organism evidence="4 5">
    <name type="scientific">Mycena venus</name>
    <dbReference type="NCBI Taxonomy" id="2733690"/>
    <lineage>
        <taxon>Eukaryota</taxon>
        <taxon>Fungi</taxon>
        <taxon>Dikarya</taxon>
        <taxon>Basidiomycota</taxon>
        <taxon>Agaricomycotina</taxon>
        <taxon>Agaricomycetes</taxon>
        <taxon>Agaricomycetidae</taxon>
        <taxon>Agaricales</taxon>
        <taxon>Marasmiineae</taxon>
        <taxon>Mycenaceae</taxon>
        <taxon>Mycena</taxon>
    </lineage>
</organism>
<evidence type="ECO:0000259" key="3">
    <source>
        <dbReference type="Pfam" id="PF00656"/>
    </source>
</evidence>
<dbReference type="Pfam" id="PF00656">
    <property type="entry name" value="Peptidase_C14"/>
    <property type="match status" value="1"/>
</dbReference>
<feature type="transmembrane region" description="Helical" evidence="2">
    <location>
        <begin position="133"/>
        <end position="158"/>
    </location>
</feature>
<feature type="transmembrane region" description="Helical" evidence="2">
    <location>
        <begin position="42"/>
        <end position="68"/>
    </location>
</feature>
<evidence type="ECO:0000256" key="1">
    <source>
        <dbReference type="SAM" id="MobiDB-lite"/>
    </source>
</evidence>
<sequence length="719" mass="78947">MTTPTNIAGITTSGIQDVSALLPLLGTEQCEEHVSSALDRGFFYAAGAPISIFGSLGIVKAGFAAVWVSLDVWHFHGPRQMRNAGFSPKGVMGKLAYALDTDDSIYVAEAQLRSILQRYQTIDVDVDLLSWPWIQWNLLVLLFGIAFGSMGLLPYVYIIRLNFSDRPFRETWMYPVLRIFGCVLVTTMIQLVVQLRILFIVQSRLRFHALSSWFREHGKVPPVSWNGDARSEDCLSRLAEDIKRSANDTHDVRYEYARMVKESVADEDLSALYKTKTSERILLALCRLLLLGGMAAIGVGYVGCFGLVQASSAVVKGPGLWLAVEIILCIVRLGIWASNPSFDDPPPPIAIRKSHGEGRNRKSYDINIGWMLESVTVDDLHAVVVGIDKLKDNGLGGIPELGSAVKDAKSVARYLQDRLAVPEGQITSLYDDAATSTVIEGAIRRLATDPSIRPGAPMVLYFACHTTDNGGPSLTVAPKGSTTAHDSSSTKPDATIRSRGKITNTTSGKPRPRPAPPRDLLFVTYDFDKDAPVQGLLYAKFLDLLQTIAIAKGNNITVILDTCYSGQLGAQNPPQEFRNSHSSHVLLAACSTDETAQETEEGGVFTRALLKQLGTVAANVTPTSLWEQIKNTLTKCSPQASPRDIRKLTYRGLIDTIREDPEIVKFRQTPLCSGYFQDTLLFNGLISRRRLGEASENSSVILISSEHDVVDMKKNKEEV</sequence>
<dbReference type="GO" id="GO:0006508">
    <property type="term" value="P:proteolysis"/>
    <property type="evidence" value="ECO:0007669"/>
    <property type="project" value="InterPro"/>
</dbReference>
<keyword evidence="2" id="KW-1133">Transmembrane helix</keyword>
<dbReference type="AlphaFoldDB" id="A0A8H6TZE2"/>
<evidence type="ECO:0000313" key="4">
    <source>
        <dbReference type="EMBL" id="KAF7326550.1"/>
    </source>
</evidence>
<feature type="region of interest" description="Disordered" evidence="1">
    <location>
        <begin position="473"/>
        <end position="517"/>
    </location>
</feature>
<feature type="transmembrane region" description="Helical" evidence="2">
    <location>
        <begin position="281"/>
        <end position="308"/>
    </location>
</feature>
<dbReference type="InterPro" id="IPR011600">
    <property type="entry name" value="Pept_C14_caspase"/>
</dbReference>
<dbReference type="EMBL" id="JACAZI010000042">
    <property type="protein sequence ID" value="KAF7326550.1"/>
    <property type="molecule type" value="Genomic_DNA"/>
</dbReference>
<protein>
    <recommendedName>
        <fullName evidence="3">Peptidase C14 caspase domain-containing protein</fullName>
    </recommendedName>
</protein>
<dbReference type="GO" id="GO:0004197">
    <property type="term" value="F:cysteine-type endopeptidase activity"/>
    <property type="evidence" value="ECO:0007669"/>
    <property type="project" value="InterPro"/>
</dbReference>
<feature type="transmembrane region" description="Helical" evidence="2">
    <location>
        <begin position="179"/>
        <end position="201"/>
    </location>
</feature>
<comment type="caution">
    <text evidence="4">The sequence shown here is derived from an EMBL/GenBank/DDBJ whole genome shotgun (WGS) entry which is preliminary data.</text>
</comment>
<dbReference type="Proteomes" id="UP000620124">
    <property type="component" value="Unassembled WGS sequence"/>
</dbReference>
<keyword evidence="2" id="KW-0812">Transmembrane</keyword>
<evidence type="ECO:0000256" key="2">
    <source>
        <dbReference type="SAM" id="Phobius"/>
    </source>
</evidence>
<proteinExistence type="predicted"/>
<dbReference type="OrthoDB" id="3032844at2759"/>
<accession>A0A8H6TZE2</accession>
<feature type="compositionally biased region" description="Polar residues" evidence="1">
    <location>
        <begin position="480"/>
        <end position="492"/>
    </location>
</feature>
<reference evidence="4" key="1">
    <citation type="submission" date="2020-05" db="EMBL/GenBank/DDBJ databases">
        <title>Mycena genomes resolve the evolution of fungal bioluminescence.</title>
        <authorList>
            <person name="Tsai I.J."/>
        </authorList>
    </citation>
    <scope>NUCLEOTIDE SEQUENCE</scope>
    <source>
        <strain evidence="4">CCC161011</strain>
    </source>
</reference>
<evidence type="ECO:0000313" key="5">
    <source>
        <dbReference type="Proteomes" id="UP000620124"/>
    </source>
</evidence>
<dbReference type="Gene3D" id="3.40.50.1460">
    <property type="match status" value="1"/>
</dbReference>
<keyword evidence="5" id="KW-1185">Reference proteome</keyword>
<feature type="domain" description="Peptidase C14 caspase" evidence="3">
    <location>
        <begin position="381"/>
        <end position="634"/>
    </location>
</feature>